<proteinExistence type="predicted"/>
<keyword evidence="1" id="KW-0472">Membrane</keyword>
<evidence type="ECO:0000256" key="1">
    <source>
        <dbReference type="SAM" id="Phobius"/>
    </source>
</evidence>
<accession>A0A834LFJ6</accession>
<evidence type="ECO:0000313" key="2">
    <source>
        <dbReference type="EMBL" id="KAF7134618.1"/>
    </source>
</evidence>
<sequence>MDSCKRLQREEAEFWTGKEATQYLDAIVVLVVGGASFGLGMIAIREPQSENKTLCLLGQVLSLVLSGTPPDSPRQFSCCAVVGNSGSTFRLLILIEDL</sequence>
<name>A0A834LFJ6_RHOSS</name>
<gene>
    <name evidence="2" type="ORF">RHSIM_Rhsim08G0195200</name>
</gene>
<protein>
    <submittedName>
        <fullName evidence="2">Uncharacterized protein</fullName>
    </submittedName>
</protein>
<keyword evidence="1" id="KW-0812">Transmembrane</keyword>
<reference evidence="2" key="1">
    <citation type="submission" date="2019-11" db="EMBL/GenBank/DDBJ databases">
        <authorList>
            <person name="Liu Y."/>
            <person name="Hou J."/>
            <person name="Li T.-Q."/>
            <person name="Guan C.-H."/>
            <person name="Wu X."/>
            <person name="Wu H.-Z."/>
            <person name="Ling F."/>
            <person name="Zhang R."/>
            <person name="Shi X.-G."/>
            <person name="Ren J.-P."/>
            <person name="Chen E.-F."/>
            <person name="Sun J.-M."/>
        </authorList>
    </citation>
    <scope>NUCLEOTIDE SEQUENCE</scope>
    <source>
        <strain evidence="2">Adult_tree_wgs_1</strain>
        <tissue evidence="2">Leaves</tissue>
    </source>
</reference>
<evidence type="ECO:0000313" key="3">
    <source>
        <dbReference type="Proteomes" id="UP000626092"/>
    </source>
</evidence>
<comment type="caution">
    <text evidence="2">The sequence shown here is derived from an EMBL/GenBank/DDBJ whole genome shotgun (WGS) entry which is preliminary data.</text>
</comment>
<dbReference type="Proteomes" id="UP000626092">
    <property type="component" value="Unassembled WGS sequence"/>
</dbReference>
<organism evidence="2 3">
    <name type="scientific">Rhododendron simsii</name>
    <name type="common">Sims's rhododendron</name>
    <dbReference type="NCBI Taxonomy" id="118357"/>
    <lineage>
        <taxon>Eukaryota</taxon>
        <taxon>Viridiplantae</taxon>
        <taxon>Streptophyta</taxon>
        <taxon>Embryophyta</taxon>
        <taxon>Tracheophyta</taxon>
        <taxon>Spermatophyta</taxon>
        <taxon>Magnoliopsida</taxon>
        <taxon>eudicotyledons</taxon>
        <taxon>Gunneridae</taxon>
        <taxon>Pentapetalae</taxon>
        <taxon>asterids</taxon>
        <taxon>Ericales</taxon>
        <taxon>Ericaceae</taxon>
        <taxon>Ericoideae</taxon>
        <taxon>Rhodoreae</taxon>
        <taxon>Rhododendron</taxon>
    </lineage>
</organism>
<keyword evidence="3" id="KW-1185">Reference proteome</keyword>
<keyword evidence="1" id="KW-1133">Transmembrane helix</keyword>
<dbReference type="AlphaFoldDB" id="A0A834LFJ6"/>
<dbReference type="EMBL" id="WJXA01000008">
    <property type="protein sequence ID" value="KAF7134618.1"/>
    <property type="molecule type" value="Genomic_DNA"/>
</dbReference>
<feature type="transmembrane region" description="Helical" evidence="1">
    <location>
        <begin position="23"/>
        <end position="44"/>
    </location>
</feature>